<organism evidence="1 2">
    <name type="scientific">Mucilaginibacter jinjuensis</name>
    <dbReference type="NCBI Taxonomy" id="1176721"/>
    <lineage>
        <taxon>Bacteria</taxon>
        <taxon>Pseudomonadati</taxon>
        <taxon>Bacteroidota</taxon>
        <taxon>Sphingobacteriia</taxon>
        <taxon>Sphingobacteriales</taxon>
        <taxon>Sphingobacteriaceae</taxon>
        <taxon>Mucilaginibacter</taxon>
    </lineage>
</organism>
<protein>
    <submittedName>
        <fullName evidence="1">Uncharacterized protein</fullName>
    </submittedName>
</protein>
<dbReference type="Proteomes" id="UP001216139">
    <property type="component" value="Chromosome"/>
</dbReference>
<accession>A0ABY7T5P4</accession>
<sequence length="49" mass="5535">MNIEKPVKKKWLKPEVEIISVKGGFFPGNFEGTNTFTVTGHVVKNTYHS</sequence>
<reference evidence="1 2" key="1">
    <citation type="submission" date="2023-02" db="EMBL/GenBank/DDBJ databases">
        <title>Genome sequence of Mucilaginibacter jinjuensis strain KACC 16571.</title>
        <authorList>
            <person name="Kim S."/>
            <person name="Heo J."/>
            <person name="Kwon S.-W."/>
        </authorList>
    </citation>
    <scope>NUCLEOTIDE SEQUENCE [LARGE SCALE GENOMIC DNA]</scope>
    <source>
        <strain evidence="1 2">KACC 16571</strain>
    </source>
</reference>
<evidence type="ECO:0000313" key="2">
    <source>
        <dbReference type="Proteomes" id="UP001216139"/>
    </source>
</evidence>
<evidence type="ECO:0000313" key="1">
    <source>
        <dbReference type="EMBL" id="WCT10582.1"/>
    </source>
</evidence>
<keyword evidence="2" id="KW-1185">Reference proteome</keyword>
<proteinExistence type="predicted"/>
<dbReference type="EMBL" id="CP117167">
    <property type="protein sequence ID" value="WCT10582.1"/>
    <property type="molecule type" value="Genomic_DNA"/>
</dbReference>
<name>A0ABY7T5P4_9SPHI</name>
<gene>
    <name evidence="1" type="ORF">PQO05_17740</name>
</gene>
<dbReference type="RefSeq" id="WP_273628771.1">
    <property type="nucleotide sequence ID" value="NZ_CP117167.1"/>
</dbReference>